<protein>
    <submittedName>
        <fullName evidence="1">Uncharacterized protein</fullName>
    </submittedName>
</protein>
<gene>
    <name evidence="1" type="ORF">EWV85_01695</name>
</gene>
<evidence type="ECO:0000313" key="2">
    <source>
        <dbReference type="Proteomes" id="UP000316443"/>
    </source>
</evidence>
<sequence>MATINPLDLNTAVGLYVIYFGRSASYSDLNNAVASGKAGVTNVDLATQFGQSQEAKTKYPFLQSPLRGNVDEFINQIYQNMFDRAADAEG</sequence>
<organism evidence="1 2">
    <name type="scientific">Microcystis aeruginosa Ma_QC_C_20070703_M131</name>
    <dbReference type="NCBI Taxonomy" id="2486263"/>
    <lineage>
        <taxon>Bacteria</taxon>
        <taxon>Bacillati</taxon>
        <taxon>Cyanobacteriota</taxon>
        <taxon>Cyanophyceae</taxon>
        <taxon>Oscillatoriophycideae</taxon>
        <taxon>Chroococcales</taxon>
        <taxon>Microcystaceae</taxon>
        <taxon>Microcystis</taxon>
    </lineage>
</organism>
<reference evidence="1 2" key="1">
    <citation type="submission" date="2019-01" db="EMBL/GenBank/DDBJ databases">
        <title>Coherence of Microcystis species and biogeography revealed through population genomics.</title>
        <authorList>
            <person name="Perez-Carrascal O.M."/>
            <person name="Terrat Y."/>
            <person name="Giani A."/>
            <person name="Fortin N."/>
            <person name="Tromas N."/>
            <person name="Shapiro B.J."/>
        </authorList>
    </citation>
    <scope>NUCLEOTIDE SEQUENCE [LARGE SCALE GENOMIC DNA]</scope>
    <source>
        <strain evidence="1">Ma_QC_C_20070703_M131</strain>
    </source>
</reference>
<accession>A0A551YM12</accession>
<evidence type="ECO:0000313" key="1">
    <source>
        <dbReference type="EMBL" id="TRT61990.1"/>
    </source>
</evidence>
<dbReference type="Proteomes" id="UP000316443">
    <property type="component" value="Unassembled WGS sequence"/>
</dbReference>
<proteinExistence type="predicted"/>
<comment type="caution">
    <text evidence="1">The sequence shown here is derived from an EMBL/GenBank/DDBJ whole genome shotgun (WGS) entry which is preliminary data.</text>
</comment>
<dbReference type="AlphaFoldDB" id="A0A551YM12"/>
<name>A0A551YM12_MICAE</name>
<dbReference type="EMBL" id="SFCA01000020">
    <property type="protein sequence ID" value="TRT61990.1"/>
    <property type="molecule type" value="Genomic_DNA"/>
</dbReference>